<evidence type="ECO:0000313" key="3">
    <source>
        <dbReference type="Proteomes" id="UP000266272"/>
    </source>
</evidence>
<feature type="region of interest" description="Disordered" evidence="1">
    <location>
        <begin position="332"/>
        <end position="470"/>
    </location>
</feature>
<keyword evidence="3" id="KW-1185">Reference proteome</keyword>
<protein>
    <submittedName>
        <fullName evidence="2">Uncharacterized protein</fullName>
    </submittedName>
</protein>
<reference evidence="2 3" key="1">
    <citation type="journal article" date="2018" name="PLoS Pathog.">
        <title>Evolution of structural diversity of trichothecenes, a family of toxins produced by plant pathogenic and entomopathogenic fungi.</title>
        <authorList>
            <person name="Proctor R.H."/>
            <person name="McCormick S.P."/>
            <person name="Kim H.S."/>
            <person name="Cardoza R.E."/>
            <person name="Stanley A.M."/>
            <person name="Lindo L."/>
            <person name="Kelly A."/>
            <person name="Brown D.W."/>
            <person name="Lee T."/>
            <person name="Vaughan M.M."/>
            <person name="Alexander N.J."/>
            <person name="Busman M."/>
            <person name="Gutierrez S."/>
        </authorList>
    </citation>
    <scope>NUCLEOTIDE SEQUENCE [LARGE SCALE GENOMIC DNA]</scope>
    <source>
        <strain evidence="2 3">IBT 40837</strain>
    </source>
</reference>
<dbReference type="Proteomes" id="UP000266272">
    <property type="component" value="Unassembled WGS sequence"/>
</dbReference>
<accession>A0A395NR04</accession>
<feature type="compositionally biased region" description="Low complexity" evidence="1">
    <location>
        <begin position="384"/>
        <end position="393"/>
    </location>
</feature>
<name>A0A395NR04_TRIAR</name>
<proteinExistence type="predicted"/>
<dbReference type="OrthoDB" id="4899674at2759"/>
<feature type="compositionally biased region" description="Polar residues" evidence="1">
    <location>
        <begin position="174"/>
        <end position="184"/>
    </location>
</feature>
<dbReference type="EMBL" id="PXOA01000221">
    <property type="protein sequence ID" value="RFU78267.1"/>
    <property type="molecule type" value="Genomic_DNA"/>
</dbReference>
<evidence type="ECO:0000313" key="2">
    <source>
        <dbReference type="EMBL" id="RFU78267.1"/>
    </source>
</evidence>
<comment type="caution">
    <text evidence="2">The sequence shown here is derived from an EMBL/GenBank/DDBJ whole genome shotgun (WGS) entry which is preliminary data.</text>
</comment>
<organism evidence="2 3">
    <name type="scientific">Trichoderma arundinaceum</name>
    <dbReference type="NCBI Taxonomy" id="490622"/>
    <lineage>
        <taxon>Eukaryota</taxon>
        <taxon>Fungi</taxon>
        <taxon>Dikarya</taxon>
        <taxon>Ascomycota</taxon>
        <taxon>Pezizomycotina</taxon>
        <taxon>Sordariomycetes</taxon>
        <taxon>Hypocreomycetidae</taxon>
        <taxon>Hypocreales</taxon>
        <taxon>Hypocreaceae</taxon>
        <taxon>Trichoderma</taxon>
    </lineage>
</organism>
<gene>
    <name evidence="2" type="ORF">TARUN_3965</name>
</gene>
<evidence type="ECO:0000256" key="1">
    <source>
        <dbReference type="SAM" id="MobiDB-lite"/>
    </source>
</evidence>
<feature type="region of interest" description="Disordered" evidence="1">
    <location>
        <begin position="167"/>
        <end position="186"/>
    </location>
</feature>
<feature type="region of interest" description="Disordered" evidence="1">
    <location>
        <begin position="249"/>
        <end position="311"/>
    </location>
</feature>
<dbReference type="AlphaFoldDB" id="A0A395NR04"/>
<sequence>MPPFKAPWPGNQRTRNHLWAKAAHTGMGDPDRLWGDYWNRFNTIQIPIFDDEEYFETAIAILKASKDEQDFERKFEETNKQRQEVLLSLMSKAAGRAVYHDKVFPCKAAWNTVLDVCQTGCFEHFLRLLQGTAFGWEADVVDENADHEARSDDNDNVTNHLSEEMYHSAEEETTSPIQGETQHSMTEERVPIDDYDYSFTAHIPQEWETQHLDDWDCTYVSPAERKARQDEYTDNIVFIGTYSEYKAPTSEGAAHRAPDFDDEVPSIQQLPPLLSSDTSISEKGDAGRRTRGVLGAQPCSPSDEGDSALSNKRVRFSDDDFNGHDFKRRKLETSTAHTSTAHASSSLQQATGGSVTRKRSRPDDDDEDNGYKRQKIESLPSPPTSHTSSTLSTEDIPTDHPPPGISDKASENQISSTNSSRRKRRKQQNTSSRTPRAKSSRNASNTRSLRKAKSPTFWELDSSGKPHSIR</sequence>
<feature type="compositionally biased region" description="Low complexity" evidence="1">
    <location>
        <begin position="333"/>
        <end position="351"/>
    </location>
</feature>